<protein>
    <submittedName>
        <fullName evidence="1">Uncharacterized protein</fullName>
    </submittedName>
</protein>
<accession>A0A392SAY1</accession>
<sequence>MKSTSAPVIQNPLNPLNLPTIATVGKSLICSGDTMKFNIGIIKLHPEKMVDFESLK</sequence>
<dbReference type="Proteomes" id="UP000265520">
    <property type="component" value="Unassembled WGS sequence"/>
</dbReference>
<comment type="caution">
    <text evidence="1">The sequence shown here is derived from an EMBL/GenBank/DDBJ whole genome shotgun (WGS) entry which is preliminary data.</text>
</comment>
<organism evidence="1 2">
    <name type="scientific">Trifolium medium</name>
    <dbReference type="NCBI Taxonomy" id="97028"/>
    <lineage>
        <taxon>Eukaryota</taxon>
        <taxon>Viridiplantae</taxon>
        <taxon>Streptophyta</taxon>
        <taxon>Embryophyta</taxon>
        <taxon>Tracheophyta</taxon>
        <taxon>Spermatophyta</taxon>
        <taxon>Magnoliopsida</taxon>
        <taxon>eudicotyledons</taxon>
        <taxon>Gunneridae</taxon>
        <taxon>Pentapetalae</taxon>
        <taxon>rosids</taxon>
        <taxon>fabids</taxon>
        <taxon>Fabales</taxon>
        <taxon>Fabaceae</taxon>
        <taxon>Papilionoideae</taxon>
        <taxon>50 kb inversion clade</taxon>
        <taxon>NPAAA clade</taxon>
        <taxon>Hologalegina</taxon>
        <taxon>IRL clade</taxon>
        <taxon>Trifolieae</taxon>
        <taxon>Trifolium</taxon>
    </lineage>
</organism>
<proteinExistence type="predicted"/>
<dbReference type="AlphaFoldDB" id="A0A392SAY1"/>
<feature type="non-terminal residue" evidence="1">
    <location>
        <position position="56"/>
    </location>
</feature>
<keyword evidence="2" id="KW-1185">Reference proteome</keyword>
<reference evidence="1 2" key="1">
    <citation type="journal article" date="2018" name="Front. Plant Sci.">
        <title>Red Clover (Trifolium pratense) and Zigzag Clover (T. medium) - A Picture of Genomic Similarities and Differences.</title>
        <authorList>
            <person name="Dluhosova J."/>
            <person name="Istvanek J."/>
            <person name="Nedelnik J."/>
            <person name="Repkova J."/>
        </authorList>
    </citation>
    <scope>NUCLEOTIDE SEQUENCE [LARGE SCALE GENOMIC DNA]</scope>
    <source>
        <strain evidence="2">cv. 10/8</strain>
        <tissue evidence="1">Leaf</tissue>
    </source>
</reference>
<evidence type="ECO:0000313" key="1">
    <source>
        <dbReference type="EMBL" id="MCI45035.1"/>
    </source>
</evidence>
<evidence type="ECO:0000313" key="2">
    <source>
        <dbReference type="Proteomes" id="UP000265520"/>
    </source>
</evidence>
<dbReference type="EMBL" id="LXQA010338775">
    <property type="protein sequence ID" value="MCI45035.1"/>
    <property type="molecule type" value="Genomic_DNA"/>
</dbReference>
<name>A0A392SAY1_9FABA</name>